<evidence type="ECO:0000313" key="1">
    <source>
        <dbReference type="EMBL" id="CAA9254990.1"/>
    </source>
</evidence>
<proteinExistence type="predicted"/>
<dbReference type="EMBL" id="CADCTK010000472">
    <property type="protein sequence ID" value="CAA9254990.1"/>
    <property type="molecule type" value="Genomic_DNA"/>
</dbReference>
<reference evidence="1" key="1">
    <citation type="submission" date="2020-02" db="EMBL/GenBank/DDBJ databases">
        <authorList>
            <person name="Meier V. D."/>
        </authorList>
    </citation>
    <scope>NUCLEOTIDE SEQUENCE</scope>
    <source>
        <strain evidence="1">AVDCRST_MAG26</strain>
    </source>
</reference>
<protein>
    <submittedName>
        <fullName evidence="1">Uncharacterized protein</fullName>
    </submittedName>
</protein>
<sequence>MQGAIFWIETGLQDAGGRRPYVILQNNIANHSLLAP</sequence>
<organism evidence="1">
    <name type="scientific">uncultured Chloroflexia bacterium</name>
    <dbReference type="NCBI Taxonomy" id="1672391"/>
    <lineage>
        <taxon>Bacteria</taxon>
        <taxon>Bacillati</taxon>
        <taxon>Chloroflexota</taxon>
        <taxon>Chloroflexia</taxon>
        <taxon>environmental samples</taxon>
    </lineage>
</organism>
<accession>A0A6J4IP10</accession>
<name>A0A6J4IP10_9CHLR</name>
<gene>
    <name evidence="1" type="ORF">AVDCRST_MAG26-2059</name>
</gene>
<dbReference type="SUPFAM" id="SSF50118">
    <property type="entry name" value="Cell growth inhibitor/plasmid maintenance toxic component"/>
    <property type="match status" value="1"/>
</dbReference>
<dbReference type="AlphaFoldDB" id="A0A6J4IP10"/>